<dbReference type="AlphaFoldDB" id="A0A517MMJ2"/>
<keyword evidence="1" id="KW-0472">Membrane</keyword>
<protein>
    <submittedName>
        <fullName evidence="2">Uncharacterized protein</fullName>
    </submittedName>
</protein>
<dbReference type="Proteomes" id="UP000320672">
    <property type="component" value="Chromosome"/>
</dbReference>
<dbReference type="RefSeq" id="WP_145354295.1">
    <property type="nucleotide sequence ID" value="NZ_CP036262.1"/>
</dbReference>
<feature type="transmembrane region" description="Helical" evidence="1">
    <location>
        <begin position="33"/>
        <end position="54"/>
    </location>
</feature>
<keyword evidence="1" id="KW-0812">Transmembrane</keyword>
<sequence length="180" mass="19723">MLLITTSTAQWLTVAVYLLAAAIWFVRHRSVGATFAALGGMLLLLVLASDRLWWWNHDFVEVVRQVAKVSGWYVLRRNYQSGGVLIVGVHAVCGAAALYIRSPRAASQAGPLLALLVFCVVRAASHHDIDLWLVTTFCGLRIHWWIELLLLAWIIVMAAVLPGKGGKRALANASLGEALQ</sequence>
<dbReference type="EMBL" id="CP036262">
    <property type="protein sequence ID" value="QDS96105.1"/>
    <property type="molecule type" value="Genomic_DNA"/>
</dbReference>
<accession>A0A517MMJ2</accession>
<feature type="transmembrane region" description="Helical" evidence="1">
    <location>
        <begin position="6"/>
        <end position="26"/>
    </location>
</feature>
<reference evidence="2 3" key="1">
    <citation type="submission" date="2019-02" db="EMBL/GenBank/DDBJ databases">
        <title>Deep-cultivation of Planctomycetes and their phenomic and genomic characterization uncovers novel biology.</title>
        <authorList>
            <person name="Wiegand S."/>
            <person name="Jogler M."/>
            <person name="Boedeker C."/>
            <person name="Pinto D."/>
            <person name="Vollmers J."/>
            <person name="Rivas-Marin E."/>
            <person name="Kohn T."/>
            <person name="Peeters S.H."/>
            <person name="Heuer A."/>
            <person name="Rast P."/>
            <person name="Oberbeckmann S."/>
            <person name="Bunk B."/>
            <person name="Jeske O."/>
            <person name="Meyerdierks A."/>
            <person name="Storesund J.E."/>
            <person name="Kallscheuer N."/>
            <person name="Luecker S."/>
            <person name="Lage O.M."/>
            <person name="Pohl T."/>
            <person name="Merkel B.J."/>
            <person name="Hornburger P."/>
            <person name="Mueller R.-W."/>
            <person name="Bruemmer F."/>
            <person name="Labrenz M."/>
            <person name="Spormann A.M."/>
            <person name="Op den Camp H."/>
            <person name="Overmann J."/>
            <person name="Amann R."/>
            <person name="Jetten M.S.M."/>
            <person name="Mascher T."/>
            <person name="Medema M.H."/>
            <person name="Devos D.P."/>
            <person name="Kaster A.-K."/>
            <person name="Ovreas L."/>
            <person name="Rohde M."/>
            <person name="Galperin M.Y."/>
            <person name="Jogler C."/>
        </authorList>
    </citation>
    <scope>NUCLEOTIDE SEQUENCE [LARGE SCALE GENOMIC DNA]</scope>
    <source>
        <strain evidence="2 3">FF011L</strain>
    </source>
</reference>
<feature type="transmembrane region" description="Helical" evidence="1">
    <location>
        <begin position="144"/>
        <end position="161"/>
    </location>
</feature>
<evidence type="ECO:0000313" key="2">
    <source>
        <dbReference type="EMBL" id="QDS96105.1"/>
    </source>
</evidence>
<feature type="transmembrane region" description="Helical" evidence="1">
    <location>
        <begin position="79"/>
        <end position="99"/>
    </location>
</feature>
<evidence type="ECO:0000313" key="3">
    <source>
        <dbReference type="Proteomes" id="UP000320672"/>
    </source>
</evidence>
<dbReference type="KEGG" id="rml:FF011L_49120"/>
<organism evidence="2 3">
    <name type="scientific">Roseimaritima multifibrata</name>
    <dbReference type="NCBI Taxonomy" id="1930274"/>
    <lineage>
        <taxon>Bacteria</taxon>
        <taxon>Pseudomonadati</taxon>
        <taxon>Planctomycetota</taxon>
        <taxon>Planctomycetia</taxon>
        <taxon>Pirellulales</taxon>
        <taxon>Pirellulaceae</taxon>
        <taxon>Roseimaritima</taxon>
    </lineage>
</organism>
<evidence type="ECO:0000256" key="1">
    <source>
        <dbReference type="SAM" id="Phobius"/>
    </source>
</evidence>
<feature type="transmembrane region" description="Helical" evidence="1">
    <location>
        <begin position="106"/>
        <end position="124"/>
    </location>
</feature>
<proteinExistence type="predicted"/>
<gene>
    <name evidence="2" type="ORF">FF011L_49120</name>
</gene>
<keyword evidence="3" id="KW-1185">Reference proteome</keyword>
<name>A0A517MMJ2_9BACT</name>
<keyword evidence="1" id="KW-1133">Transmembrane helix</keyword>